<feature type="region of interest" description="Disordered" evidence="1">
    <location>
        <begin position="61"/>
        <end position="92"/>
    </location>
</feature>
<dbReference type="CTD" id="284184"/>
<proteinExistence type="predicted"/>
<feature type="region of interest" description="Disordered" evidence="1">
    <location>
        <begin position="1"/>
        <end position="48"/>
    </location>
</feature>
<accession>A0A8U0SEZ2</accession>
<evidence type="ECO:0000256" key="1">
    <source>
        <dbReference type="SAM" id="MobiDB-lite"/>
    </source>
</evidence>
<keyword evidence="2" id="KW-1185">Reference proteome</keyword>
<reference evidence="3" key="1">
    <citation type="submission" date="2025-08" db="UniProtKB">
        <authorList>
            <consortium name="RefSeq"/>
        </authorList>
    </citation>
    <scope>IDENTIFICATION</scope>
    <source>
        <tissue evidence="3">Brain</tissue>
    </source>
</reference>
<dbReference type="RefSeq" id="XP_044941661.1">
    <property type="nucleotide sequence ID" value="XM_045085726.1"/>
</dbReference>
<organism evidence="2 3">
    <name type="scientific">Mustela putorius furo</name>
    <name type="common">European domestic ferret</name>
    <name type="synonym">Mustela furo</name>
    <dbReference type="NCBI Taxonomy" id="9669"/>
    <lineage>
        <taxon>Eukaryota</taxon>
        <taxon>Metazoa</taxon>
        <taxon>Chordata</taxon>
        <taxon>Craniata</taxon>
        <taxon>Vertebrata</taxon>
        <taxon>Euteleostomi</taxon>
        <taxon>Mammalia</taxon>
        <taxon>Eutheria</taxon>
        <taxon>Laurasiatheria</taxon>
        <taxon>Carnivora</taxon>
        <taxon>Caniformia</taxon>
        <taxon>Musteloidea</taxon>
        <taxon>Mustelidae</taxon>
        <taxon>Mustelinae</taxon>
        <taxon>Mustela</taxon>
    </lineage>
</organism>
<feature type="compositionally biased region" description="Low complexity" evidence="1">
    <location>
        <begin position="25"/>
        <end position="34"/>
    </location>
</feature>
<evidence type="ECO:0000313" key="2">
    <source>
        <dbReference type="Proteomes" id="UP000000715"/>
    </source>
</evidence>
<gene>
    <name evidence="3" type="primary">NDUFAF8</name>
</gene>
<dbReference type="GeneID" id="101681592"/>
<evidence type="ECO:0000313" key="3">
    <source>
        <dbReference type="RefSeq" id="XP_044941661.1"/>
    </source>
</evidence>
<protein>
    <submittedName>
        <fullName evidence="3">NADH dehydrogenase [ubiquinone] 1 alpha subcomplex assembly factor 8 isoform X1</fullName>
    </submittedName>
</protein>
<sequence>MAAPRGAGRNRSCRGTERCGGACEAASAPSPSASQPVGPRPRRARGEAFRMDEPARHFRLLPQGAEPGGAHGPKGQTAETPEALRGERTGAGGELVLLRRACEGSG</sequence>
<dbReference type="Proteomes" id="UP000000715">
    <property type="component" value="Unplaced"/>
</dbReference>
<dbReference type="AlphaFoldDB" id="A0A8U0SEZ2"/>
<name>A0A8U0SEZ2_MUSPF</name>